<accession>A0A317F2Y7</accession>
<sequence>MNRRRKAGLKTFNEKDEAEEKTETSGSLYEASEDTIDQVELLVSEIRSLIAQNPGMDGSSLRNTLKALLNGHPQLKDSSYRDAINDLIISESDKHEAGIDPTEVDGLWAS</sequence>
<organism evidence="2 3">
    <name type="scientific">Pedobacter paludis</name>
    <dbReference type="NCBI Taxonomy" id="2203212"/>
    <lineage>
        <taxon>Bacteria</taxon>
        <taxon>Pseudomonadati</taxon>
        <taxon>Bacteroidota</taxon>
        <taxon>Sphingobacteriia</taxon>
        <taxon>Sphingobacteriales</taxon>
        <taxon>Sphingobacteriaceae</taxon>
        <taxon>Pedobacter</taxon>
    </lineage>
</organism>
<gene>
    <name evidence="2" type="ORF">DF947_10545</name>
</gene>
<dbReference type="AlphaFoldDB" id="A0A317F2Y7"/>
<keyword evidence="3" id="KW-1185">Reference proteome</keyword>
<protein>
    <submittedName>
        <fullName evidence="2">Uncharacterized protein</fullName>
    </submittedName>
</protein>
<evidence type="ECO:0000313" key="2">
    <source>
        <dbReference type="EMBL" id="PWS32199.1"/>
    </source>
</evidence>
<evidence type="ECO:0000256" key="1">
    <source>
        <dbReference type="SAM" id="MobiDB-lite"/>
    </source>
</evidence>
<name>A0A317F2Y7_9SPHI</name>
<proteinExistence type="predicted"/>
<feature type="region of interest" description="Disordered" evidence="1">
    <location>
        <begin position="1"/>
        <end position="31"/>
    </location>
</feature>
<comment type="caution">
    <text evidence="2">The sequence shown here is derived from an EMBL/GenBank/DDBJ whole genome shotgun (WGS) entry which is preliminary data.</text>
</comment>
<evidence type="ECO:0000313" key="3">
    <source>
        <dbReference type="Proteomes" id="UP000245391"/>
    </source>
</evidence>
<reference evidence="3" key="1">
    <citation type="submission" date="2018-05" db="EMBL/GenBank/DDBJ databases">
        <title>Pedobacter paludis sp. nov., isolated from wetland soil.</title>
        <authorList>
            <person name="Zhang Y."/>
        </authorList>
    </citation>
    <scope>NUCLEOTIDE SEQUENCE [LARGE SCALE GENOMIC DNA]</scope>
    <source>
        <strain evidence="3">R-8</strain>
    </source>
</reference>
<dbReference type="Proteomes" id="UP000245391">
    <property type="component" value="Unassembled WGS sequence"/>
</dbReference>
<dbReference type="EMBL" id="QGNY01000003">
    <property type="protein sequence ID" value="PWS32199.1"/>
    <property type="molecule type" value="Genomic_DNA"/>
</dbReference>